<evidence type="ECO:0000313" key="2">
    <source>
        <dbReference type="Proteomes" id="UP000182888"/>
    </source>
</evidence>
<dbReference type="Proteomes" id="UP000182888">
    <property type="component" value="Unassembled WGS sequence"/>
</dbReference>
<dbReference type="EMBL" id="CCND01000020">
    <property type="protein sequence ID" value="CDX59948.1"/>
    <property type="molecule type" value="Genomic_DNA"/>
</dbReference>
<sequence>MALGLHEIGVDRGLAEPLGGFEPVQPLNQDVALAVVPHLDRRLHAILEDILGKMAHGLGVQRLATRRRHVDVVDLDLLYPQHVDSPALNVAFR</sequence>
<gene>
    <name evidence="1" type="ORF">MPL1032_270202</name>
</gene>
<reference evidence="2" key="1">
    <citation type="submission" date="2014-08" db="EMBL/GenBank/DDBJ databases">
        <authorList>
            <person name="Edwards T."/>
        </authorList>
    </citation>
    <scope>NUCLEOTIDE SEQUENCE [LARGE SCALE GENOMIC DNA]</scope>
</reference>
<evidence type="ECO:0000313" key="1">
    <source>
        <dbReference type="EMBL" id="CDX59948.1"/>
    </source>
</evidence>
<dbReference type="AlphaFoldDB" id="A0A0K2W2B2"/>
<organism evidence="1 2">
    <name type="scientific">Mesorhizobium plurifarium</name>
    <dbReference type="NCBI Taxonomy" id="69974"/>
    <lineage>
        <taxon>Bacteria</taxon>
        <taxon>Pseudomonadati</taxon>
        <taxon>Pseudomonadota</taxon>
        <taxon>Alphaproteobacteria</taxon>
        <taxon>Hyphomicrobiales</taxon>
        <taxon>Phyllobacteriaceae</taxon>
        <taxon>Mesorhizobium</taxon>
    </lineage>
</organism>
<name>A0A0K2W2B2_MESPL</name>
<protein>
    <submittedName>
        <fullName evidence="1">Uncharacterized protein</fullName>
    </submittedName>
</protein>
<proteinExistence type="predicted"/>
<accession>A0A0K2W2B2</accession>